<dbReference type="Proteomes" id="UP001059836">
    <property type="component" value="Chromosome"/>
</dbReference>
<keyword evidence="4" id="KW-1185">Reference proteome</keyword>
<proteinExistence type="predicted"/>
<evidence type="ECO:0000256" key="1">
    <source>
        <dbReference type="SAM" id="MobiDB-lite"/>
    </source>
</evidence>
<reference evidence="3" key="1">
    <citation type="journal article" date="2021" name="Nat. Microbiol.">
        <title>Cocultivation of an ultrasmall environmental parasitic bacterium with lytic ability against bacteria associated with wastewater foams.</title>
        <authorList>
            <person name="Batinovic S."/>
            <person name="Rose J.J.A."/>
            <person name="Ratcliffe J."/>
            <person name="Seviour R.J."/>
            <person name="Petrovski S."/>
        </authorList>
    </citation>
    <scope>NUCLEOTIDE SEQUENCE</scope>
    <source>
        <strain evidence="3">CON9</strain>
    </source>
</reference>
<evidence type="ECO:0000313" key="3">
    <source>
        <dbReference type="EMBL" id="QHN36876.1"/>
    </source>
</evidence>
<evidence type="ECO:0000256" key="2">
    <source>
        <dbReference type="SAM" id="Phobius"/>
    </source>
</evidence>
<keyword evidence="2" id="KW-0812">Transmembrane</keyword>
<organism evidence="3 4">
    <name type="scientific">Gordonia pseudamarae</name>
    <dbReference type="NCBI Taxonomy" id="2831662"/>
    <lineage>
        <taxon>Bacteria</taxon>
        <taxon>Bacillati</taxon>
        <taxon>Actinomycetota</taxon>
        <taxon>Actinomycetes</taxon>
        <taxon>Mycobacteriales</taxon>
        <taxon>Gordoniaceae</taxon>
        <taxon>Gordonia</taxon>
    </lineage>
</organism>
<evidence type="ECO:0008006" key="5">
    <source>
        <dbReference type="Google" id="ProtNLM"/>
    </source>
</evidence>
<name>A0ABX6INL2_9ACTN</name>
<sequence length="319" mass="33919">MSDLDLYLIHNLDRRAPSPDLAAQLTSQLNAAADPVARQRLDTARAVLGDPQRRQAYDAQLADPAAPPITEQTLAALTGRSAPVQAKSSAFARPRVLAALAAFLGVLLIVVVSAVACSGSDDDSDNRTRDAATPGTPSTLTTEQKKSAVVYNAEYRSEDVSFVPGASIRVDARLDLESTARKLGWTGTDFGSKGDTDLTIRRIKSSADLELSWCEPMYAGRKNIQCFVITVSPDLRLLSDAVTSQSELSTRLSKETKVNGAATYLRVPSGGQWPTDAVTVKNGDTKLSAPALVSGANAGTGYFVVPGSFEIYRGTAVWD</sequence>
<accession>A0ABX6INL2</accession>
<feature type="region of interest" description="Disordered" evidence="1">
    <location>
        <begin position="119"/>
        <end position="144"/>
    </location>
</feature>
<evidence type="ECO:0000313" key="4">
    <source>
        <dbReference type="Proteomes" id="UP001059836"/>
    </source>
</evidence>
<feature type="transmembrane region" description="Helical" evidence="2">
    <location>
        <begin position="96"/>
        <end position="116"/>
    </location>
</feature>
<keyword evidence="2" id="KW-1133">Transmembrane helix</keyword>
<dbReference type="EMBL" id="CP045809">
    <property type="protein sequence ID" value="QHN36876.1"/>
    <property type="molecule type" value="Genomic_DNA"/>
</dbReference>
<keyword evidence="2" id="KW-0472">Membrane</keyword>
<protein>
    <recommendedName>
        <fullName evidence="5">J domain-containing protein</fullName>
    </recommendedName>
</protein>
<dbReference type="RefSeq" id="WP_260840152.1">
    <property type="nucleotide sequence ID" value="NZ_CP045809.1"/>
</dbReference>
<gene>
    <name evidence="3" type="ORF">GII31_20220</name>
</gene>